<dbReference type="Pfam" id="PF11222">
    <property type="entry name" value="DUF3017"/>
    <property type="match status" value="1"/>
</dbReference>
<evidence type="ECO:0000256" key="1">
    <source>
        <dbReference type="SAM" id="Phobius"/>
    </source>
</evidence>
<evidence type="ECO:0000313" key="3">
    <source>
        <dbReference type="Proteomes" id="UP000004946"/>
    </source>
</evidence>
<evidence type="ECO:0000313" key="2">
    <source>
        <dbReference type="EMBL" id="EFT83827.1"/>
    </source>
</evidence>
<comment type="caution">
    <text evidence="2">The sequence shown here is derived from an EMBL/GenBank/DDBJ whole genome shotgun (WGS) entry which is preliminary data.</text>
</comment>
<feature type="transmembrane region" description="Helical" evidence="1">
    <location>
        <begin position="73"/>
        <end position="96"/>
    </location>
</feature>
<accession>E6JYK0</accession>
<sequence length="97" mass="10747">MTDRKHRPYVSESQEGKPWFEWIVAGMVLLSVLALAFHQPGWGTGILAVTAIVTALIRLILRERSPWKVRSVPFDSFIGLALGLGLIVTYLSILAIS</sequence>
<dbReference type="PATRIC" id="fig|864564.6.peg.881"/>
<evidence type="ECO:0008006" key="4">
    <source>
        <dbReference type="Google" id="ProtNLM"/>
    </source>
</evidence>
<keyword evidence="1" id="KW-1133">Transmembrane helix</keyword>
<dbReference type="InterPro" id="IPR021385">
    <property type="entry name" value="DUF3017"/>
</dbReference>
<feature type="transmembrane region" description="Helical" evidence="1">
    <location>
        <begin position="43"/>
        <end position="61"/>
    </location>
</feature>
<organism evidence="2 3">
    <name type="scientific">Parascardovia denticolens DSM 10105 = JCM 12538</name>
    <dbReference type="NCBI Taxonomy" id="864564"/>
    <lineage>
        <taxon>Bacteria</taxon>
        <taxon>Bacillati</taxon>
        <taxon>Actinomycetota</taxon>
        <taxon>Actinomycetes</taxon>
        <taxon>Bifidobacteriales</taxon>
        <taxon>Bifidobacteriaceae</taxon>
        <taxon>Parascardovia</taxon>
    </lineage>
</organism>
<keyword evidence="1" id="KW-0812">Transmembrane</keyword>
<name>E6JYK0_PARDN</name>
<gene>
    <name evidence="2" type="ORF">HMPREF0620_0832</name>
</gene>
<dbReference type="RefSeq" id="WP_006290420.1">
    <property type="nucleotide sequence ID" value="NZ_AP012333.1"/>
</dbReference>
<keyword evidence="3" id="KW-1185">Reference proteome</keyword>
<protein>
    <recommendedName>
        <fullName evidence="4">Rod shape-determining protein RodA</fullName>
    </recommendedName>
</protein>
<dbReference type="KEGG" id="pdo:PSDT_0800"/>
<dbReference type="EMBL" id="AEON01000001">
    <property type="protein sequence ID" value="EFT83827.1"/>
    <property type="molecule type" value="Genomic_DNA"/>
</dbReference>
<dbReference type="Proteomes" id="UP000004946">
    <property type="component" value="Chromosome"/>
</dbReference>
<keyword evidence="1" id="KW-0472">Membrane</keyword>
<dbReference type="HOGENOM" id="CLU_159895_0_0_11"/>
<reference evidence="2 3" key="1">
    <citation type="submission" date="2010-12" db="EMBL/GenBank/DDBJ databases">
        <authorList>
            <person name="Muzny D."/>
            <person name="Qin X."/>
            <person name="Buhay C."/>
            <person name="Dugan-Rocha S."/>
            <person name="Ding Y."/>
            <person name="Chen G."/>
            <person name="Hawes A."/>
            <person name="Holder M."/>
            <person name="Jhangiani S."/>
            <person name="Johnson A."/>
            <person name="Khan Z."/>
            <person name="Li Z."/>
            <person name="Liu W."/>
            <person name="Liu X."/>
            <person name="Perez L."/>
            <person name="Shen H."/>
            <person name="Wang Q."/>
            <person name="Watt J."/>
            <person name="Xi L."/>
            <person name="Xin Y."/>
            <person name="Zhou J."/>
            <person name="Deng J."/>
            <person name="Jiang H."/>
            <person name="Liu Y."/>
            <person name="Qu J."/>
            <person name="Song X.-Z."/>
            <person name="Zhang L."/>
            <person name="Villasana D."/>
            <person name="Johnson A."/>
            <person name="Liu J."/>
            <person name="Liyanage D."/>
            <person name="Lorensuhewa L."/>
            <person name="Robinson T."/>
            <person name="Song A."/>
            <person name="Song B.-B."/>
            <person name="Dinh H."/>
            <person name="Thornton R."/>
            <person name="Coyle M."/>
            <person name="Francisco L."/>
            <person name="Jackson L."/>
            <person name="Javaid M."/>
            <person name="Korchina V."/>
            <person name="Kovar C."/>
            <person name="Mata R."/>
            <person name="Mathew T."/>
            <person name="Ngo R."/>
            <person name="Nguyen L."/>
            <person name="Nguyen N."/>
            <person name="Okwuonu G."/>
            <person name="Ongeri F."/>
            <person name="Pham C."/>
            <person name="Simmons D."/>
            <person name="Wilczek-Boney K."/>
            <person name="Hale W."/>
            <person name="Jakkamsetti A."/>
            <person name="Pham P."/>
            <person name="Ruth R."/>
            <person name="San Lucas F."/>
            <person name="Warren J."/>
            <person name="Zhang J."/>
            <person name="Zhao Z."/>
            <person name="Zhou C."/>
            <person name="Zhu D."/>
            <person name="Lee S."/>
            <person name="Bess C."/>
            <person name="Blankenburg K."/>
            <person name="Forbes L."/>
            <person name="Fu Q."/>
            <person name="Gubbala S."/>
            <person name="Hirani K."/>
            <person name="Jayaseelan J.C."/>
            <person name="Lara F."/>
            <person name="Munidasa M."/>
            <person name="Palculict T."/>
            <person name="Patil S."/>
            <person name="Pu L.-L."/>
            <person name="Saada N."/>
            <person name="Tang L."/>
            <person name="Weissenberger G."/>
            <person name="Zhu Y."/>
            <person name="Hemphill L."/>
            <person name="Shang Y."/>
            <person name="Youmans B."/>
            <person name="Ayvaz T."/>
            <person name="Ross M."/>
            <person name="Santibanez J."/>
            <person name="Aqrawi P."/>
            <person name="Gross S."/>
            <person name="Joshi V."/>
            <person name="Fowler G."/>
            <person name="Nazareth L."/>
            <person name="Reid J."/>
            <person name="Worley K."/>
            <person name="Petrosino J."/>
            <person name="Highlander S."/>
            <person name="Gibbs R."/>
        </authorList>
    </citation>
    <scope>NUCLEOTIDE SEQUENCE [LARGE SCALE GENOMIC DNA]</scope>
    <source>
        <strain evidence="2 3">DSM 10105</strain>
    </source>
</reference>
<dbReference type="AlphaFoldDB" id="E6JYK0"/>
<dbReference type="eggNOG" id="ENOG5031P9H">
    <property type="taxonomic scope" value="Bacteria"/>
</dbReference>
<proteinExistence type="predicted"/>
<feature type="transmembrane region" description="Helical" evidence="1">
    <location>
        <begin position="20"/>
        <end position="37"/>
    </location>
</feature>